<evidence type="ECO:0000259" key="3">
    <source>
        <dbReference type="Pfam" id="PF13006"/>
    </source>
</evidence>
<dbReference type="Proteomes" id="UP000282574">
    <property type="component" value="Unassembled WGS sequence"/>
</dbReference>
<dbReference type="SUPFAM" id="SSF53098">
    <property type="entry name" value="Ribonuclease H-like"/>
    <property type="match status" value="1"/>
</dbReference>
<feature type="compositionally biased region" description="Basic and acidic residues" evidence="1">
    <location>
        <begin position="440"/>
        <end position="451"/>
    </location>
</feature>
<dbReference type="Pfam" id="PF01609">
    <property type="entry name" value="DDE_Tnp_1"/>
    <property type="match status" value="1"/>
</dbReference>
<dbReference type="PANTHER" id="PTHR37529">
    <property type="entry name" value="TRANSPOSASE INSG FOR INSERTION SEQUENCE ELEMENT IS4-RELATED"/>
    <property type="match status" value="1"/>
</dbReference>
<gene>
    <name evidence="4" type="ORF">DSM107010_72280</name>
</gene>
<evidence type="ECO:0000259" key="2">
    <source>
        <dbReference type="Pfam" id="PF01609"/>
    </source>
</evidence>
<name>A0AB37U864_9CYAN</name>
<reference evidence="4 5" key="1">
    <citation type="journal article" date="2019" name="Genome Biol. Evol.">
        <title>Day and night: Metabolic profiles and evolutionary relationships of six axenic non-marine cyanobacteria.</title>
        <authorList>
            <person name="Will S.E."/>
            <person name="Henke P."/>
            <person name="Boedeker C."/>
            <person name="Huang S."/>
            <person name="Brinkmann H."/>
            <person name="Rohde M."/>
            <person name="Jarek M."/>
            <person name="Friedl T."/>
            <person name="Seufert S."/>
            <person name="Schumacher M."/>
            <person name="Overmann J."/>
            <person name="Neumann-Schaal M."/>
            <person name="Petersen J."/>
        </authorList>
    </citation>
    <scope>NUCLEOTIDE SEQUENCE [LARGE SCALE GENOMIC DNA]</scope>
    <source>
        <strain evidence="4 5">SAG 39.79</strain>
    </source>
</reference>
<evidence type="ECO:0000313" key="5">
    <source>
        <dbReference type="Proteomes" id="UP000282574"/>
    </source>
</evidence>
<dbReference type="InterPro" id="IPR024473">
    <property type="entry name" value="Transposases_IS4_N"/>
</dbReference>
<comment type="caution">
    <text evidence="4">The sequence shown here is derived from an EMBL/GenBank/DDBJ whole genome shotgun (WGS) entry which is preliminary data.</text>
</comment>
<dbReference type="RefSeq" id="WP_106168483.1">
    <property type="nucleotide sequence ID" value="NZ_JAVKZF010000001.1"/>
</dbReference>
<organism evidence="4 5">
    <name type="scientific">Chroococcidiopsis cubana SAG 39.79</name>
    <dbReference type="NCBI Taxonomy" id="388085"/>
    <lineage>
        <taxon>Bacteria</taxon>
        <taxon>Bacillati</taxon>
        <taxon>Cyanobacteriota</taxon>
        <taxon>Cyanophyceae</taxon>
        <taxon>Chroococcidiopsidales</taxon>
        <taxon>Chroococcidiopsidaceae</taxon>
        <taxon>Chroococcidiopsis</taxon>
    </lineage>
</organism>
<proteinExistence type="predicted"/>
<dbReference type="EMBL" id="RSCK01000219">
    <property type="protein sequence ID" value="RUS93934.1"/>
    <property type="molecule type" value="Genomic_DNA"/>
</dbReference>
<keyword evidence="5" id="KW-1185">Reference proteome</keyword>
<dbReference type="InterPro" id="IPR012337">
    <property type="entry name" value="RNaseH-like_sf"/>
</dbReference>
<dbReference type="Pfam" id="PF13006">
    <property type="entry name" value="Nterm_IS4"/>
    <property type="match status" value="1"/>
</dbReference>
<feature type="domain" description="Transposase IS4 N-terminal" evidence="3">
    <location>
        <begin position="16"/>
        <end position="103"/>
    </location>
</feature>
<feature type="region of interest" description="Disordered" evidence="1">
    <location>
        <begin position="418"/>
        <end position="451"/>
    </location>
</feature>
<dbReference type="GO" id="GO:0004803">
    <property type="term" value="F:transposase activity"/>
    <property type="evidence" value="ECO:0007669"/>
    <property type="project" value="InterPro"/>
</dbReference>
<protein>
    <submittedName>
        <fullName evidence="4">IS4 family transposase</fullName>
    </submittedName>
</protein>
<feature type="domain" description="Transposase IS4-like" evidence="2">
    <location>
        <begin position="122"/>
        <end position="356"/>
    </location>
</feature>
<dbReference type="InterPro" id="IPR047952">
    <property type="entry name" value="Transpos_IS4"/>
</dbReference>
<dbReference type="GO" id="GO:0003677">
    <property type="term" value="F:DNA binding"/>
    <property type="evidence" value="ECO:0007669"/>
    <property type="project" value="InterPro"/>
</dbReference>
<dbReference type="InterPro" id="IPR002559">
    <property type="entry name" value="Transposase_11"/>
</dbReference>
<evidence type="ECO:0000313" key="4">
    <source>
        <dbReference type="EMBL" id="RUS93934.1"/>
    </source>
</evidence>
<accession>A0AB37U864</accession>
<dbReference type="GO" id="GO:0006313">
    <property type="term" value="P:DNA transposition"/>
    <property type="evidence" value="ECO:0007669"/>
    <property type="project" value="InterPro"/>
</dbReference>
<sequence>MEILKEKFTKSLGLPFQELLPESAIQQVLDELKIKYRCRLFDPFVTLWAFLSQVLDTDKSCHSAVSKIIAYLAGEGVELPSTDTSGYCQARARIPEKLLEKLFGRAAKSLEEKVTCEYLWCGRNVKVIDGSTVSMPDTLENQKAYPQPKTQKPGCGFPIAKIGVIFSLATGAAVALCIDVLNTHDIKLARKLYQFLNPLDILLGDRAFCAYADIAAIKNLGCEAIFRKHQSRTTSIRKGRIVGNCDKLVTWYKPKICPKGLSKDDFDALPPSRTVREIYYYIIIPGFRTQRVSLITTLLDTTTYSSLKLVELYGKRWHVELDLRHLKSTLGMDVLRCLTPSMVRKEIYVYLLAYNLLRSLMWSAGTTYGTSPLRLSLQGTRHHLNNFIPQLLVATSTQRHQIYRTFLKVIVHKVVPTRPGRSEPRVRKRRPKSYPLMKQPRHELRRQLQTA</sequence>
<dbReference type="AlphaFoldDB" id="A0AB37U864"/>
<dbReference type="PANTHER" id="PTHR37529:SF1">
    <property type="entry name" value="TRANSPOSASE INSG FOR INSERTION SEQUENCE ELEMENT IS4-RELATED"/>
    <property type="match status" value="1"/>
</dbReference>
<dbReference type="NCBIfam" id="NF033592">
    <property type="entry name" value="transpos_IS4_1"/>
    <property type="match status" value="1"/>
</dbReference>
<evidence type="ECO:0000256" key="1">
    <source>
        <dbReference type="SAM" id="MobiDB-lite"/>
    </source>
</evidence>